<feature type="compositionally biased region" description="Low complexity" evidence="1">
    <location>
        <begin position="74"/>
        <end position="99"/>
    </location>
</feature>
<gene>
    <name evidence="2" type="ORF">CYMTET_27218</name>
</gene>
<dbReference type="AlphaFoldDB" id="A0AAE0FQP2"/>
<accession>A0AAE0FQP2</accession>
<evidence type="ECO:0000313" key="2">
    <source>
        <dbReference type="EMBL" id="KAK3264012.1"/>
    </source>
</evidence>
<sequence>MKSQDVRDAEPLVNTSPTEATAPAAAETTTTTSPTTSPSAGNYPAAPTALNASSQPCTPTSAPGDSIDMTMPSPRAVQPAPAAQAPGAGGAQAARPRQPALEVHTTEGVFSPHEWLPTKHVEGYLEAIGGVTQCVSVDLEELIHCLNSKEGNCRSILTRMCRVLVEHGYATIPVSDNQHWRLLSFEYLSKPASPTIRVYVYDSLWGENMPKLVRLLVSLQEVGFFANAAEALTVDVRDMERRH</sequence>
<name>A0AAE0FQP2_9CHLO</name>
<feature type="compositionally biased region" description="Low complexity" evidence="1">
    <location>
        <begin position="15"/>
        <end position="40"/>
    </location>
</feature>
<feature type="compositionally biased region" description="Polar residues" evidence="1">
    <location>
        <begin position="50"/>
        <end position="63"/>
    </location>
</feature>
<comment type="caution">
    <text evidence="2">The sequence shown here is derived from an EMBL/GenBank/DDBJ whole genome shotgun (WGS) entry which is preliminary data.</text>
</comment>
<keyword evidence="3" id="KW-1185">Reference proteome</keyword>
<evidence type="ECO:0000256" key="1">
    <source>
        <dbReference type="SAM" id="MobiDB-lite"/>
    </source>
</evidence>
<feature type="region of interest" description="Disordered" evidence="1">
    <location>
        <begin position="1"/>
        <end position="99"/>
    </location>
</feature>
<organism evidence="2 3">
    <name type="scientific">Cymbomonas tetramitiformis</name>
    <dbReference type="NCBI Taxonomy" id="36881"/>
    <lineage>
        <taxon>Eukaryota</taxon>
        <taxon>Viridiplantae</taxon>
        <taxon>Chlorophyta</taxon>
        <taxon>Pyramimonadophyceae</taxon>
        <taxon>Pyramimonadales</taxon>
        <taxon>Pyramimonadaceae</taxon>
        <taxon>Cymbomonas</taxon>
    </lineage>
</organism>
<protein>
    <submittedName>
        <fullName evidence="2">Uncharacterized protein</fullName>
    </submittedName>
</protein>
<reference evidence="2 3" key="1">
    <citation type="journal article" date="2015" name="Genome Biol. Evol.">
        <title>Comparative Genomics of a Bacterivorous Green Alga Reveals Evolutionary Causalities and Consequences of Phago-Mixotrophic Mode of Nutrition.</title>
        <authorList>
            <person name="Burns J.A."/>
            <person name="Paasch A."/>
            <person name="Narechania A."/>
            <person name="Kim E."/>
        </authorList>
    </citation>
    <scope>NUCLEOTIDE SEQUENCE [LARGE SCALE GENOMIC DNA]</scope>
    <source>
        <strain evidence="2 3">PLY_AMNH</strain>
    </source>
</reference>
<evidence type="ECO:0000313" key="3">
    <source>
        <dbReference type="Proteomes" id="UP001190700"/>
    </source>
</evidence>
<dbReference type="EMBL" id="LGRX02014858">
    <property type="protein sequence ID" value="KAK3264012.1"/>
    <property type="molecule type" value="Genomic_DNA"/>
</dbReference>
<dbReference type="Proteomes" id="UP001190700">
    <property type="component" value="Unassembled WGS sequence"/>
</dbReference>
<feature type="compositionally biased region" description="Basic and acidic residues" evidence="1">
    <location>
        <begin position="1"/>
        <end position="10"/>
    </location>
</feature>
<proteinExistence type="predicted"/>